<feature type="chain" id="PRO_5020245320" evidence="2">
    <location>
        <begin position="30"/>
        <end position="740"/>
    </location>
</feature>
<accession>A0A4Q0XE43</accession>
<organism evidence="4 5">
    <name type="scientific">Gelidibacter gilvus</name>
    <dbReference type="NCBI Taxonomy" id="59602"/>
    <lineage>
        <taxon>Bacteria</taxon>
        <taxon>Pseudomonadati</taxon>
        <taxon>Bacteroidota</taxon>
        <taxon>Flavobacteriia</taxon>
        <taxon>Flavobacteriales</taxon>
        <taxon>Flavobacteriaceae</taxon>
        <taxon>Gelidibacter</taxon>
    </lineage>
</organism>
<dbReference type="Pfam" id="PF18962">
    <property type="entry name" value="Por_Secre_tail"/>
    <property type="match status" value="1"/>
</dbReference>
<gene>
    <name evidence="4" type="ORF">ESZ48_13060</name>
</gene>
<feature type="signal peptide" evidence="2">
    <location>
        <begin position="1"/>
        <end position="29"/>
    </location>
</feature>
<keyword evidence="5" id="KW-1185">Reference proteome</keyword>
<evidence type="ECO:0000256" key="2">
    <source>
        <dbReference type="SAM" id="SignalP"/>
    </source>
</evidence>
<evidence type="ECO:0000259" key="3">
    <source>
        <dbReference type="Pfam" id="PF18962"/>
    </source>
</evidence>
<dbReference type="NCBIfam" id="TIGR04183">
    <property type="entry name" value="Por_Secre_tail"/>
    <property type="match status" value="1"/>
</dbReference>
<evidence type="ECO:0000256" key="1">
    <source>
        <dbReference type="ARBA" id="ARBA00022729"/>
    </source>
</evidence>
<reference evidence="4 5" key="1">
    <citation type="submission" date="2019-01" db="EMBL/GenBank/DDBJ databases">
        <title>Genome sequence of the Antarctic species Gelidibacter gilvus ACAM 158(T).</title>
        <authorList>
            <person name="Bowman J.P."/>
        </authorList>
    </citation>
    <scope>NUCLEOTIDE SEQUENCE [LARGE SCALE GENOMIC DNA]</scope>
    <source>
        <strain evidence="4 5">IC158</strain>
    </source>
</reference>
<proteinExistence type="predicted"/>
<dbReference type="Proteomes" id="UP000289792">
    <property type="component" value="Unassembled WGS sequence"/>
</dbReference>
<name>A0A4Q0XE43_9FLAO</name>
<comment type="caution">
    <text evidence="4">The sequence shown here is derived from an EMBL/GenBank/DDBJ whole genome shotgun (WGS) entry which is preliminary data.</text>
</comment>
<keyword evidence="1 2" id="KW-0732">Signal</keyword>
<feature type="domain" description="Secretion system C-terminal sorting" evidence="3">
    <location>
        <begin position="676"/>
        <end position="739"/>
    </location>
</feature>
<sequence>MANRILMKQMMTICLSTCMALPFFGQDIAAFSGTKTPEVATAPNITAAPLTRGPGLTVSGGLTFNSGNWTTDKSIDLRDYIEWSVTAAPGYIINITELQINFDRDPDGFSHFFTGNGPAKIRIRTSLDDFKSDIYAHDKVSNSGQSPTIETALRSAPGDTIIFRLYGFAANIGMLGPLGTLDIEGGLGTVLGLENTGIRLAGKIIYDGLQYTDGTWIPHAPNAKTAGENVIIFNGIYKEKNHVQVKNLIVNPEAGVMVQKTGAITVNGDVSTASNITLHSGEDEYSSLIVTGNVTGTVKYQRQMKTKTLLGGSGNELLVSAPVTGENFNDFRARNPNIVTNTTNTPFLYGPFEKGKAAYTNYSKKDNAVFTPATGYKAAATNNGSFTYKGTVNTSAVHKEISNSGPALTEWNLIGNPYPSYIKVSDFLAVNNAQFAPVSSGMYTFNGDVSQGWSIYNLAYLTLYPNAELTPGQGFMVASKNGGGLVSFNPTMRTAGKPNEFSVDKSPVEDKVGYLRLKLESGVHNYHTEFYFNEHSTKGLDPGYDAGIYGGKAPDFAIFSHLVENNKVLDMAIQSFAYADLAHELSIPIGLNASKGQRVTISIADAILPEETEVYLEDKWTETFTHLNLADYQFIANSEEPDSGRFFLHLVKATLTYGDTGLNDLQIFTTNGSQTLHIEGKLKPDTIITVYDTQGRRLINSQLDAQIENNKVDLSIVSRGMYLVKLRSGSMEKIKNIFVY</sequence>
<evidence type="ECO:0000313" key="5">
    <source>
        <dbReference type="Proteomes" id="UP000289792"/>
    </source>
</evidence>
<dbReference type="InterPro" id="IPR026444">
    <property type="entry name" value="Secre_tail"/>
</dbReference>
<dbReference type="OrthoDB" id="975384at2"/>
<dbReference type="AlphaFoldDB" id="A0A4Q0XE43"/>
<dbReference type="EMBL" id="SDDZ01000008">
    <property type="protein sequence ID" value="RXJ46017.1"/>
    <property type="molecule type" value="Genomic_DNA"/>
</dbReference>
<protein>
    <submittedName>
        <fullName evidence="4">T9SS type A sorting domain-containing protein</fullName>
    </submittedName>
</protein>
<evidence type="ECO:0000313" key="4">
    <source>
        <dbReference type="EMBL" id="RXJ46017.1"/>
    </source>
</evidence>